<evidence type="ECO:0000259" key="2">
    <source>
        <dbReference type="Pfam" id="PF05076"/>
    </source>
</evidence>
<feature type="region of interest" description="Disordered" evidence="1">
    <location>
        <begin position="338"/>
        <end position="390"/>
    </location>
</feature>
<reference evidence="4 5" key="1">
    <citation type="submission" date="2019-03" db="EMBL/GenBank/DDBJ databases">
        <title>Deep-cultivation of Planctomycetes and their phenomic and genomic characterization uncovers novel biology.</title>
        <authorList>
            <person name="Wiegand S."/>
            <person name="Jogler M."/>
            <person name="Boedeker C."/>
            <person name="Pinto D."/>
            <person name="Vollmers J."/>
            <person name="Rivas-Marin E."/>
            <person name="Kohn T."/>
            <person name="Peeters S.H."/>
            <person name="Heuer A."/>
            <person name="Rast P."/>
            <person name="Oberbeckmann S."/>
            <person name="Bunk B."/>
            <person name="Jeske O."/>
            <person name="Meyerdierks A."/>
            <person name="Storesund J.E."/>
            <person name="Kallscheuer N."/>
            <person name="Luecker S."/>
            <person name="Lage O.M."/>
            <person name="Pohl T."/>
            <person name="Merkel B.J."/>
            <person name="Hornburger P."/>
            <person name="Mueller R.-W."/>
            <person name="Bruemmer F."/>
            <person name="Labrenz M."/>
            <person name="Spormann A.M."/>
            <person name="Op den Camp H."/>
            <person name="Overmann J."/>
            <person name="Amann R."/>
            <person name="Jetten M.S.M."/>
            <person name="Mascher T."/>
            <person name="Medema M.H."/>
            <person name="Devos D.P."/>
            <person name="Kaster A.-K."/>
            <person name="Ovreas L."/>
            <person name="Rohde M."/>
            <person name="Galperin M.Y."/>
            <person name="Jogler C."/>
        </authorList>
    </citation>
    <scope>NUCLEOTIDE SEQUENCE [LARGE SCALE GENOMIC DNA]</scope>
    <source>
        <strain evidence="4 5">Enr13</strain>
    </source>
</reference>
<feature type="compositionally biased region" description="Basic and acidic residues" evidence="1">
    <location>
        <begin position="222"/>
        <end position="251"/>
    </location>
</feature>
<organism evidence="4 5">
    <name type="scientific">Stieleria neptunia</name>
    <dbReference type="NCBI Taxonomy" id="2527979"/>
    <lineage>
        <taxon>Bacteria</taxon>
        <taxon>Pseudomonadati</taxon>
        <taxon>Planctomycetota</taxon>
        <taxon>Planctomycetia</taxon>
        <taxon>Pirellulales</taxon>
        <taxon>Pirellulaceae</taxon>
        <taxon>Stieleria</taxon>
    </lineage>
</organism>
<feature type="compositionally biased region" description="Low complexity" evidence="1">
    <location>
        <begin position="252"/>
        <end position="275"/>
    </location>
</feature>
<evidence type="ECO:0000313" key="4">
    <source>
        <dbReference type="EMBL" id="QDV46926.1"/>
    </source>
</evidence>
<dbReference type="OrthoDB" id="333049at2"/>
<gene>
    <name evidence="4" type="ORF">Enr13x_68350</name>
</gene>
<dbReference type="Proteomes" id="UP000319004">
    <property type="component" value="Chromosome"/>
</dbReference>
<proteinExistence type="predicted"/>
<keyword evidence="5" id="KW-1185">Reference proteome</keyword>
<feature type="compositionally biased region" description="Basic and acidic residues" evidence="1">
    <location>
        <begin position="176"/>
        <end position="189"/>
    </location>
</feature>
<feature type="domain" description="GYF" evidence="3">
    <location>
        <begin position="12"/>
        <end position="60"/>
    </location>
</feature>
<feature type="compositionally biased region" description="Basic and acidic residues" evidence="1">
    <location>
        <begin position="149"/>
        <end position="160"/>
    </location>
</feature>
<evidence type="ECO:0000313" key="5">
    <source>
        <dbReference type="Proteomes" id="UP000319004"/>
    </source>
</evidence>
<feature type="region of interest" description="Disordered" evidence="1">
    <location>
        <begin position="149"/>
        <end position="189"/>
    </location>
</feature>
<dbReference type="Pfam" id="PF14237">
    <property type="entry name" value="GYF_2"/>
    <property type="match status" value="1"/>
</dbReference>
<evidence type="ECO:0000259" key="3">
    <source>
        <dbReference type="Pfam" id="PF14237"/>
    </source>
</evidence>
<dbReference type="EMBL" id="CP037423">
    <property type="protein sequence ID" value="QDV46926.1"/>
    <property type="molecule type" value="Genomic_DNA"/>
</dbReference>
<dbReference type="InterPro" id="IPR025640">
    <property type="entry name" value="GYF_2"/>
</dbReference>
<dbReference type="InterPro" id="IPR020941">
    <property type="entry name" value="SUFU-like_domain"/>
</dbReference>
<dbReference type="RefSeq" id="WP_145391048.1">
    <property type="nucleotide sequence ID" value="NZ_CP037423.1"/>
</dbReference>
<dbReference type="Pfam" id="PF05076">
    <property type="entry name" value="SUFU"/>
    <property type="match status" value="1"/>
</dbReference>
<protein>
    <submittedName>
        <fullName evidence="4">Suppressor of fused protein (SUFU)</fullName>
    </submittedName>
</protein>
<dbReference type="AlphaFoldDB" id="A0A518I1J1"/>
<feature type="region of interest" description="Disordered" evidence="1">
    <location>
        <begin position="217"/>
        <end position="292"/>
    </location>
</feature>
<accession>A0A518I1J1</accession>
<feature type="domain" description="Suppressor of fused-like" evidence="2">
    <location>
        <begin position="478"/>
        <end position="634"/>
    </location>
</feature>
<evidence type="ECO:0000256" key="1">
    <source>
        <dbReference type="SAM" id="MobiDB-lite"/>
    </source>
</evidence>
<sequence length="646" mass="71644">MLMPDPVTPDQWYIKTKNGKRGPYSVQQLQRYVDAGAIVPNSGVGNGQGPWVAAATVPGLNFSADSVTQVCAANQATPSSITTGNAAAATLKQRAAELQAREQALQDRSEKLDARGNELDARGDELDALAIELERRGRELDQRAEDIDQRAEDIDQRESQCDQQQQEVLSRSEALQQRETELQRQQEQLDARAEELDALAAELEQQRERQAARIAETQQLETQREAEQAALQRRREELDEREQALADREQAARQLEQSLQEEQQQLADAAPDASATPPPVVTSDEVPDVSAESILEEKKRLLQEFADRQESLSRREAELIRRENELTRRELDIVVTPDASTEPGWELEPESEATPEPVEAATPVHDPTPEPPAESVAEESGSTDSPPASWQDVLGRVQEQPADFELAEYDEVSAAAVATAGDVGVAPTRATEARATEDQQAVVAAAQTGLSELRRLAYEERFGPRSRYDVDDDPAMRVDVSVHLPEAARDFTTLVTSGMSDYPIPMPNGQRSVRAELLLYVTHLDELAIQVLRGAAKLPFRKKKGLSIGTTESLDGLHDPLSGSQQQDCVYMLPVVESDSKPIQAKEVIGGVVQLFWLVTITEAERKLIDTGGIHKFLSLLEKNNHAVFFDLMRDCYVKRKGWFRR</sequence>
<dbReference type="KEGG" id="snep:Enr13x_68350"/>
<name>A0A518I1J1_9BACT</name>